<protein>
    <recommendedName>
        <fullName evidence="4">DNA/RNA-binding protein Alba-like domain-containing protein</fullName>
    </recommendedName>
</protein>
<reference evidence="2 3" key="1">
    <citation type="submission" date="2024-01" db="EMBL/GenBank/DDBJ databases">
        <title>Comparative genomics of Cryptococcus and Kwoniella reveals pathogenesis evolution and contrasting modes of karyotype evolution via chromosome fusion or intercentromeric recombination.</title>
        <authorList>
            <person name="Coelho M.A."/>
            <person name="David-Palma M."/>
            <person name="Shea T."/>
            <person name="Bowers K."/>
            <person name="McGinley-Smith S."/>
            <person name="Mohammad A.W."/>
            <person name="Gnirke A."/>
            <person name="Yurkov A.M."/>
            <person name="Nowrousian M."/>
            <person name="Sun S."/>
            <person name="Cuomo C.A."/>
            <person name="Heitman J."/>
        </authorList>
    </citation>
    <scope>NUCLEOTIDE SEQUENCE [LARGE SCALE GENOMIC DNA]</scope>
    <source>
        <strain evidence="2 3">CBS 6074</strain>
    </source>
</reference>
<feature type="region of interest" description="Disordered" evidence="1">
    <location>
        <begin position="1"/>
        <end position="42"/>
    </location>
</feature>
<dbReference type="GeneID" id="91095121"/>
<feature type="region of interest" description="Disordered" evidence="1">
    <location>
        <begin position="240"/>
        <end position="332"/>
    </location>
</feature>
<dbReference type="AlphaFoldDB" id="A0AAX4JVX5"/>
<keyword evidence="3" id="KW-1185">Reference proteome</keyword>
<feature type="compositionally biased region" description="Polar residues" evidence="1">
    <location>
        <begin position="283"/>
        <end position="298"/>
    </location>
</feature>
<evidence type="ECO:0000313" key="2">
    <source>
        <dbReference type="EMBL" id="WWC89527.1"/>
    </source>
</evidence>
<proteinExistence type="predicted"/>
<feature type="compositionally biased region" description="Basic and acidic residues" evidence="1">
    <location>
        <begin position="305"/>
        <end position="315"/>
    </location>
</feature>
<name>A0AAX4JVX5_9TREE</name>
<gene>
    <name evidence="2" type="ORF">L201_004451</name>
</gene>
<evidence type="ECO:0000256" key="1">
    <source>
        <dbReference type="SAM" id="MobiDB-lite"/>
    </source>
</evidence>
<dbReference type="RefSeq" id="XP_066076290.1">
    <property type="nucleotide sequence ID" value="XM_066220193.1"/>
</dbReference>
<dbReference type="EMBL" id="CP144102">
    <property type="protein sequence ID" value="WWC89527.1"/>
    <property type="molecule type" value="Genomic_DNA"/>
</dbReference>
<evidence type="ECO:0000313" key="3">
    <source>
        <dbReference type="Proteomes" id="UP001355207"/>
    </source>
</evidence>
<organism evidence="2 3">
    <name type="scientific">Kwoniella dendrophila CBS 6074</name>
    <dbReference type="NCBI Taxonomy" id="1295534"/>
    <lineage>
        <taxon>Eukaryota</taxon>
        <taxon>Fungi</taxon>
        <taxon>Dikarya</taxon>
        <taxon>Basidiomycota</taxon>
        <taxon>Agaricomycotina</taxon>
        <taxon>Tremellomycetes</taxon>
        <taxon>Tremellales</taxon>
        <taxon>Cryptococcaceae</taxon>
        <taxon>Kwoniella</taxon>
    </lineage>
</organism>
<sequence length="332" mass="37093">MVSATSNLKGKGKEKEMVNNKNNTTGSRIEPAKPKGFNPNEPYRMRVTSGGSISSYVEFAVRFLHDNPHTPLVLHTLSPTNTSANDNINAEAGPSKSTNNNNKYSTTFLQCTTTIPRLISAVEIIKRTYLSELRSASLLQSNRNRNNKEKNIKIRMSKGIWQYTETNLYNPPAVNEKNGSLIEENSLERVLGGKTKPKMIHHPYLTITLSTKPLDDILNKRNVTEQYILVKKKTRCMKGGKSKLNLDQDEQENAEVEDGMEVDNNKKKLKSIVNAETRKDKSNTTVNNAPEVSTKLNSTGGGTKRSSDNEQDKDRIGKKRKVTSNEAVKKKG</sequence>
<feature type="compositionally biased region" description="Acidic residues" evidence="1">
    <location>
        <begin position="247"/>
        <end position="261"/>
    </location>
</feature>
<evidence type="ECO:0008006" key="4">
    <source>
        <dbReference type="Google" id="ProtNLM"/>
    </source>
</evidence>
<dbReference type="Proteomes" id="UP001355207">
    <property type="component" value="Chromosome 5"/>
</dbReference>
<accession>A0AAX4JVX5</accession>